<comment type="caution">
    <text evidence="2">The sequence shown here is derived from an EMBL/GenBank/DDBJ whole genome shotgun (WGS) entry which is preliminary data.</text>
</comment>
<dbReference type="PROSITE" id="PS51197">
    <property type="entry name" value="HTH_RRF2_2"/>
    <property type="match status" value="1"/>
</dbReference>
<evidence type="ECO:0000313" key="3">
    <source>
        <dbReference type="Proteomes" id="UP001465153"/>
    </source>
</evidence>
<name>A0ABQ0A7Q3_9GAMM</name>
<dbReference type="PANTHER" id="PTHR33221">
    <property type="entry name" value="WINGED HELIX-TURN-HELIX TRANSCRIPTIONAL REGULATOR, RRF2 FAMILY"/>
    <property type="match status" value="1"/>
</dbReference>
<dbReference type="NCBIfam" id="TIGR00738">
    <property type="entry name" value="rrf2_super"/>
    <property type="match status" value="1"/>
</dbReference>
<dbReference type="EMBL" id="BAABWN010000004">
    <property type="protein sequence ID" value="GAA6167666.1"/>
    <property type="molecule type" value="Genomic_DNA"/>
</dbReference>
<dbReference type="InterPro" id="IPR036388">
    <property type="entry name" value="WH-like_DNA-bd_sf"/>
</dbReference>
<proteinExistence type="predicted"/>
<dbReference type="Gene3D" id="1.10.10.10">
    <property type="entry name" value="Winged helix-like DNA-binding domain superfamily/Winged helix DNA-binding domain"/>
    <property type="match status" value="1"/>
</dbReference>
<dbReference type="SUPFAM" id="SSF46785">
    <property type="entry name" value="Winged helix' DNA-binding domain"/>
    <property type="match status" value="1"/>
</dbReference>
<dbReference type="Pfam" id="PF02082">
    <property type="entry name" value="Rrf2"/>
    <property type="match status" value="1"/>
</dbReference>
<dbReference type="Proteomes" id="UP001465153">
    <property type="component" value="Unassembled WGS sequence"/>
</dbReference>
<accession>A0ABQ0A7Q3</accession>
<dbReference type="RefSeq" id="WP_233088901.1">
    <property type="nucleotide sequence ID" value="NZ_BAABWN010000004.1"/>
</dbReference>
<sequence length="139" mass="15839">MQLTKHTDFAFRTLIYLASHDESLTTIQSIADTFELSKSHLMKVVNKLVNIGWVESVRGKKGGIRLAVAPHEIEIADIIIRMEKTLSPVNCETPKCTLSSNCSLKTYLWQAQREYLRHLKKYTLADVVNDSTMQILKFA</sequence>
<keyword evidence="1" id="KW-0238">DNA-binding</keyword>
<evidence type="ECO:0000313" key="2">
    <source>
        <dbReference type="EMBL" id="GAA6167666.1"/>
    </source>
</evidence>
<dbReference type="InterPro" id="IPR036390">
    <property type="entry name" value="WH_DNA-bd_sf"/>
</dbReference>
<evidence type="ECO:0000256" key="1">
    <source>
        <dbReference type="ARBA" id="ARBA00023125"/>
    </source>
</evidence>
<organism evidence="2 3">
    <name type="scientific">Sessilibacter corallicola</name>
    <dbReference type="NCBI Taxonomy" id="2904075"/>
    <lineage>
        <taxon>Bacteria</taxon>
        <taxon>Pseudomonadati</taxon>
        <taxon>Pseudomonadota</taxon>
        <taxon>Gammaproteobacteria</taxon>
        <taxon>Cellvibrionales</taxon>
        <taxon>Cellvibrionaceae</taxon>
        <taxon>Sessilibacter</taxon>
    </lineage>
</organism>
<gene>
    <name evidence="2" type="primary">nsrR</name>
    <name evidence="2" type="ORF">NBRC116591_14760</name>
</gene>
<reference evidence="2 3" key="1">
    <citation type="submission" date="2024-04" db="EMBL/GenBank/DDBJ databases">
        <title>Draft genome sequence of Sessilibacter corallicola NBRC 116591.</title>
        <authorList>
            <person name="Miyakawa T."/>
            <person name="Kusuya Y."/>
            <person name="Miura T."/>
        </authorList>
    </citation>
    <scope>NUCLEOTIDE SEQUENCE [LARGE SCALE GENOMIC DNA]</scope>
    <source>
        <strain evidence="2 3">KU-00831-HH</strain>
    </source>
</reference>
<dbReference type="PANTHER" id="PTHR33221:SF4">
    <property type="entry name" value="HTH-TYPE TRANSCRIPTIONAL REPRESSOR NSRR"/>
    <property type="match status" value="1"/>
</dbReference>
<protein>
    <submittedName>
        <fullName evidence="2">Nitric oxide-sensing transcriptional repressor NsrR</fullName>
    </submittedName>
</protein>
<dbReference type="InterPro" id="IPR000944">
    <property type="entry name" value="Tscrpt_reg_Rrf2"/>
</dbReference>
<keyword evidence="3" id="KW-1185">Reference proteome</keyword>